<keyword evidence="1" id="KW-0472">Membrane</keyword>
<evidence type="ECO:0000313" key="3">
    <source>
        <dbReference type="EMBL" id="KAF7993928.1"/>
    </source>
</evidence>
<keyword evidence="4" id="KW-1185">Reference proteome</keyword>
<evidence type="ECO:0000313" key="4">
    <source>
        <dbReference type="Proteomes" id="UP000639338"/>
    </source>
</evidence>
<dbReference type="SMART" id="SM00409">
    <property type="entry name" value="IG"/>
    <property type="match status" value="2"/>
</dbReference>
<proteinExistence type="predicted"/>
<dbReference type="PANTHER" id="PTHR31649:SF1">
    <property type="entry name" value="FARNESOIC ACID O-METHYL TRANSFERASE DOMAIN-CONTAINING PROTEIN"/>
    <property type="match status" value="1"/>
</dbReference>
<keyword evidence="1" id="KW-1133">Transmembrane helix</keyword>
<accession>A0A834XUV8</accession>
<dbReference type="AlphaFoldDB" id="A0A834XUV8"/>
<dbReference type="CDD" id="cd00096">
    <property type="entry name" value="Ig"/>
    <property type="match status" value="1"/>
</dbReference>
<dbReference type="InterPro" id="IPR036179">
    <property type="entry name" value="Ig-like_dom_sf"/>
</dbReference>
<dbReference type="InterPro" id="IPR003599">
    <property type="entry name" value="Ig_sub"/>
</dbReference>
<evidence type="ECO:0000256" key="1">
    <source>
        <dbReference type="SAM" id="Phobius"/>
    </source>
</evidence>
<feature type="domain" description="Ig-like" evidence="2">
    <location>
        <begin position="81"/>
        <end position="177"/>
    </location>
</feature>
<dbReference type="InterPro" id="IPR013783">
    <property type="entry name" value="Ig-like_fold"/>
</dbReference>
<feature type="transmembrane region" description="Helical" evidence="1">
    <location>
        <begin position="38"/>
        <end position="61"/>
    </location>
</feature>
<comment type="caution">
    <text evidence="3">The sequence shown here is derived from an EMBL/GenBank/DDBJ whole genome shotgun (WGS) entry which is preliminary data.</text>
</comment>
<dbReference type="Pfam" id="PF11901">
    <property type="entry name" value="DM9"/>
    <property type="match status" value="2"/>
</dbReference>
<dbReference type="PANTHER" id="PTHR31649">
    <property type="entry name" value="AGAP009604-PA"/>
    <property type="match status" value="1"/>
</dbReference>
<dbReference type="InterPro" id="IPR006616">
    <property type="entry name" value="DM9_repeat"/>
</dbReference>
<dbReference type="EMBL" id="JACMRX010000003">
    <property type="protein sequence ID" value="KAF7993928.1"/>
    <property type="molecule type" value="Genomic_DNA"/>
</dbReference>
<dbReference type="InterPro" id="IPR007110">
    <property type="entry name" value="Ig-like_dom"/>
</dbReference>
<dbReference type="Gene3D" id="2.60.40.10">
    <property type="entry name" value="Immunoglobulins"/>
    <property type="match status" value="2"/>
</dbReference>
<reference evidence="3 4" key="1">
    <citation type="submission" date="2020-08" db="EMBL/GenBank/DDBJ databases">
        <title>Aphidius gifuensis genome sequencing and assembly.</title>
        <authorList>
            <person name="Du Z."/>
        </authorList>
    </citation>
    <scope>NUCLEOTIDE SEQUENCE [LARGE SCALE GENOMIC DNA]</scope>
    <source>
        <strain evidence="3">YNYX2018</strain>
        <tissue evidence="3">Adults</tissue>
    </source>
</reference>
<sequence>MYKTVEVKSAGQPLRPSLVRGGQYDVEKSAETLLNKRLYGLIILLILSLCSIMLGVIALYYRGNFGTHLNGHQPESITNSPSNQQESFKNTLKKFEHTVKTSTGYTSYSILLTCNTTGQANLMSHYWYKDDNKIDTLNGSKYILKNRDLKIKNLTENDAGTFTCLLIDGDNYEKSVSYNLIIEDAYKWVFLRSPKHHPAYWTFTLNNQYYFGQLDIGKKLLPGLFDINSDLQNGNVTFSLLPENLEPADKDKILRINKNVDYKWIDLSNDKFPPNALEAGKLDNGEKLYFAAVTSLKTGLIDTSNKEKYELYDGDLKIKNLTVNDAGIYKCLLIYDANYKEVSYNLIMQDAYKWVEFFDSSEIEDPAYEKFYFNNKFNLGQLDTGESLVPGVFDGDLFSTIKMFSDELDKSDFFKILMIKKNVEYDWVEDSNGHVPSNALEAGEFNGEKFYIGSTLDSQQLGVGNFGYMIAVLHGGSSSTIKFWH</sequence>
<keyword evidence="1" id="KW-0812">Transmembrane</keyword>
<dbReference type="Proteomes" id="UP000639338">
    <property type="component" value="Unassembled WGS sequence"/>
</dbReference>
<dbReference type="SUPFAM" id="SSF48726">
    <property type="entry name" value="Immunoglobulin"/>
    <property type="match status" value="2"/>
</dbReference>
<dbReference type="PROSITE" id="PS50835">
    <property type="entry name" value="IG_LIKE"/>
    <property type="match status" value="1"/>
</dbReference>
<dbReference type="Pfam" id="PF13927">
    <property type="entry name" value="Ig_3"/>
    <property type="match status" value="1"/>
</dbReference>
<protein>
    <recommendedName>
        <fullName evidence="2">Ig-like domain-containing protein</fullName>
    </recommendedName>
</protein>
<evidence type="ECO:0000259" key="2">
    <source>
        <dbReference type="PROSITE" id="PS50835"/>
    </source>
</evidence>
<organism evidence="3 4">
    <name type="scientific">Aphidius gifuensis</name>
    <name type="common">Parasitoid wasp</name>
    <dbReference type="NCBI Taxonomy" id="684658"/>
    <lineage>
        <taxon>Eukaryota</taxon>
        <taxon>Metazoa</taxon>
        <taxon>Ecdysozoa</taxon>
        <taxon>Arthropoda</taxon>
        <taxon>Hexapoda</taxon>
        <taxon>Insecta</taxon>
        <taxon>Pterygota</taxon>
        <taxon>Neoptera</taxon>
        <taxon>Endopterygota</taxon>
        <taxon>Hymenoptera</taxon>
        <taxon>Apocrita</taxon>
        <taxon>Ichneumonoidea</taxon>
        <taxon>Braconidae</taxon>
        <taxon>Aphidiinae</taxon>
        <taxon>Aphidius</taxon>
    </lineage>
</organism>
<gene>
    <name evidence="3" type="ORF">HCN44_011197</name>
</gene>
<name>A0A834XUV8_APHGI</name>